<comment type="caution">
    <text evidence="2">The sequence shown here is derived from an EMBL/GenBank/DDBJ whole genome shotgun (WGS) entry which is preliminary data.</text>
</comment>
<proteinExistence type="predicted"/>
<organism evidence="2 3">
    <name type="scientific">Candidatus Roizmanbacteria bacterium CG_4_10_14_0_2_um_filter_36_9</name>
    <dbReference type="NCBI Taxonomy" id="1974823"/>
    <lineage>
        <taxon>Bacteria</taxon>
        <taxon>Candidatus Roizmaniibacteriota</taxon>
    </lineage>
</organism>
<protein>
    <recommendedName>
        <fullName evidence="4">Peptidase M23 domain-containing protein</fullName>
    </recommendedName>
</protein>
<dbReference type="AlphaFoldDB" id="A0A2M7U307"/>
<dbReference type="SUPFAM" id="SSF51261">
    <property type="entry name" value="Duplicated hybrid motif"/>
    <property type="match status" value="1"/>
</dbReference>
<accession>A0A2M7U307</accession>
<dbReference type="Proteomes" id="UP000230027">
    <property type="component" value="Unassembled WGS sequence"/>
</dbReference>
<dbReference type="EMBL" id="PFOD01000070">
    <property type="protein sequence ID" value="PIZ64789.1"/>
    <property type="molecule type" value="Genomic_DNA"/>
</dbReference>
<name>A0A2M7U307_9BACT</name>
<evidence type="ECO:0000256" key="1">
    <source>
        <dbReference type="SAM" id="Coils"/>
    </source>
</evidence>
<feature type="coiled-coil region" evidence="1">
    <location>
        <begin position="39"/>
        <end position="101"/>
    </location>
</feature>
<dbReference type="Gene3D" id="2.70.70.10">
    <property type="entry name" value="Glucose Permease (Domain IIA)"/>
    <property type="match status" value="2"/>
</dbReference>
<evidence type="ECO:0008006" key="4">
    <source>
        <dbReference type="Google" id="ProtNLM"/>
    </source>
</evidence>
<feature type="coiled-coil region" evidence="1">
    <location>
        <begin position="151"/>
        <end position="213"/>
    </location>
</feature>
<gene>
    <name evidence="2" type="ORF">COY14_03980</name>
</gene>
<dbReference type="InterPro" id="IPR011055">
    <property type="entry name" value="Dup_hybrid_motif"/>
</dbReference>
<sequence length="394" mass="44415">MKKNILNTSVIIGFLLILVTASFFINIVESSTTDTEVVKTDLQKKINEYERKLTEINAQKNTLSSQIEYMDTQIYITGLRMKETEDKIKETKKQVNVLGVRINSLDSSLDQLSRLLLERIAAGYRNRSLSLVDIVLDSNNSSKLINRLKYYQLAREQNQKSLLQVQEAKSNFQEQKDLREKKVEQLDELQSELQAQEQQVKAQQTAKEQLLTMTKNDEVTYQNLLEQAKTEYSSIQQITSGGGSESLLGNVSKGQRIATLISGQSCNSNGKHLHFIVQEGGSAINPFDKLKPVDSVNDSNGDVFNPSGSWDWPLSPTIYLHQGFGNTWFVRTYSWYPTHDGIDITGSSDYVSAVADGALYKGSYSGFNGCALSYVKLKHKDSNITTLYLHVYPY</sequence>
<dbReference type="Gene3D" id="6.10.250.3150">
    <property type="match status" value="1"/>
</dbReference>
<keyword evidence="1" id="KW-0175">Coiled coil</keyword>
<reference evidence="3" key="1">
    <citation type="submission" date="2017-09" db="EMBL/GenBank/DDBJ databases">
        <title>Depth-based differentiation of microbial function through sediment-hosted aquifers and enrichment of novel symbionts in the deep terrestrial subsurface.</title>
        <authorList>
            <person name="Probst A.J."/>
            <person name="Ladd B."/>
            <person name="Jarett J.K."/>
            <person name="Geller-Mcgrath D.E."/>
            <person name="Sieber C.M.K."/>
            <person name="Emerson J.B."/>
            <person name="Anantharaman K."/>
            <person name="Thomas B.C."/>
            <person name="Malmstrom R."/>
            <person name="Stieglmeier M."/>
            <person name="Klingl A."/>
            <person name="Woyke T."/>
            <person name="Ryan C.M."/>
            <person name="Banfield J.F."/>
        </authorList>
    </citation>
    <scope>NUCLEOTIDE SEQUENCE [LARGE SCALE GENOMIC DNA]</scope>
</reference>
<evidence type="ECO:0000313" key="3">
    <source>
        <dbReference type="Proteomes" id="UP000230027"/>
    </source>
</evidence>
<evidence type="ECO:0000313" key="2">
    <source>
        <dbReference type="EMBL" id="PIZ64789.1"/>
    </source>
</evidence>